<accession>A0A8H3IQZ2</accession>
<sequence length="845" mass="93168">MAADPQVWRDANAPQTRHSPIIVGDHYELAETVALQYTGEDQGDLGAKAEDPAALLPMSGYEKPQHAKINQHDARRPSQAYYSLPIHNARRPSQDPMYLQDTLPGAADPQLQQHSAAYDRQNDHMSYGASSCYQPRAPFEAIPSAYSNFEPHKTPEVSSYTPDRGTKGAVVYISLTSTRDLLSPSPPIASLMFATHSVPAGLTRLEAPEQDTCSRYLVSATAPAFSETGSLNLRVPLSLQLQEQSGLDPDLIEVGDWIYEDGKLLDYRSSPQEVPRKRKAKDEPSDILRPTKRVTPSEQQTTQSQEYGSYAYPPVSLAFKQSLQDLDFSTMERKYTAYGRSQLQQSLQPESNTMGSQRLIGGTSTSQSLMRPPMGQTSYWNSSCGAGYQSGRNPQPNAASSFHVSSMSAPSPGNPPLIRSSILAKQHGSSTISPGSSSNGNFNPYRMYPNQAVLQIRGNLNAMQENWTPEEIAAKRRIVRFWREQNGTTLNAYFKPVRADERPLPHETNERRISCIYWQEREEYYVTSVDTIWLLESLVSIKFEVDEKNRIRRNLQTYHPCTMKKGEPDSESLFRLIMGFPHPKPRVIEKDVKVFKWPILEQALKKIVSKYVCSISLVEDTRKTDLYQTGIPASMAGLIGNQASFNLSGPPSEAGASRYSALSSRSTSGSTASGAYAPTFKSNTLSPPTVSHGLSGYPQASPLQQFSAPSLPQSYTTPTLGSQYIPNSASNSPYAAQVSIPSLSSAYPASTIGRRRSSDAPTDNTLASTSYYSSRPHTSTSFQSLYAPQELSEATYPLGIPGRASQDYSAYFNTDAASSGGLNDAQYRRHSGVKDETDAMQFKEE</sequence>
<comment type="caution">
    <text evidence="3">The sequence shown here is derived from an EMBL/GenBank/DDBJ whole genome shotgun (WGS) entry which is preliminary data.</text>
</comment>
<dbReference type="GO" id="GO:0005634">
    <property type="term" value="C:nucleus"/>
    <property type="evidence" value="ECO:0007669"/>
    <property type="project" value="TreeGrafter"/>
</dbReference>
<feature type="region of interest" description="Disordered" evidence="1">
    <location>
        <begin position="815"/>
        <end position="845"/>
    </location>
</feature>
<feature type="compositionally biased region" description="Low complexity" evidence="1">
    <location>
        <begin position="297"/>
        <end position="306"/>
    </location>
</feature>
<gene>
    <name evidence="3" type="ORF">ALECFALPRED_002690</name>
</gene>
<dbReference type="EMBL" id="CAJPDR010000182">
    <property type="protein sequence ID" value="CAF9924140.1"/>
    <property type="molecule type" value="Genomic_DNA"/>
</dbReference>
<feature type="region of interest" description="Disordered" evidence="1">
    <location>
        <begin position="386"/>
        <end position="419"/>
    </location>
</feature>
<proteinExistence type="predicted"/>
<dbReference type="AlphaFoldDB" id="A0A8H3IQZ2"/>
<feature type="region of interest" description="Disordered" evidence="1">
    <location>
        <begin position="690"/>
        <end position="712"/>
    </location>
</feature>
<feature type="compositionally biased region" description="Polar residues" evidence="1">
    <location>
        <begin position="701"/>
        <end position="712"/>
    </location>
</feature>
<keyword evidence="4" id="KW-1185">Reference proteome</keyword>
<name>A0A8H3IQZ2_9LECA</name>
<dbReference type="PANTHER" id="PTHR39463:SF1">
    <property type="entry name" value="MEDUSA"/>
    <property type="match status" value="1"/>
</dbReference>
<evidence type="ECO:0000313" key="4">
    <source>
        <dbReference type="Proteomes" id="UP000664203"/>
    </source>
</evidence>
<reference evidence="3" key="1">
    <citation type="submission" date="2021-03" db="EMBL/GenBank/DDBJ databases">
        <authorList>
            <person name="Tagirdzhanova G."/>
        </authorList>
    </citation>
    <scope>NUCLEOTIDE SEQUENCE</scope>
</reference>
<evidence type="ECO:0000256" key="1">
    <source>
        <dbReference type="SAM" id="MobiDB-lite"/>
    </source>
</evidence>
<feature type="domain" description="DUF7082" evidence="2">
    <location>
        <begin position="451"/>
        <end position="608"/>
    </location>
</feature>
<organism evidence="3 4">
    <name type="scientific">Alectoria fallacina</name>
    <dbReference type="NCBI Taxonomy" id="1903189"/>
    <lineage>
        <taxon>Eukaryota</taxon>
        <taxon>Fungi</taxon>
        <taxon>Dikarya</taxon>
        <taxon>Ascomycota</taxon>
        <taxon>Pezizomycotina</taxon>
        <taxon>Lecanoromycetes</taxon>
        <taxon>OSLEUM clade</taxon>
        <taxon>Lecanoromycetidae</taxon>
        <taxon>Lecanorales</taxon>
        <taxon>Lecanorineae</taxon>
        <taxon>Parmeliaceae</taxon>
        <taxon>Alectoria</taxon>
    </lineage>
</organism>
<feature type="compositionally biased region" description="Polar residues" evidence="1">
    <location>
        <begin position="759"/>
        <end position="779"/>
    </location>
</feature>
<dbReference type="InterPro" id="IPR055509">
    <property type="entry name" value="DUF7082"/>
</dbReference>
<dbReference type="Pfam" id="PF23305">
    <property type="entry name" value="DUF7082"/>
    <property type="match status" value="1"/>
</dbReference>
<feature type="region of interest" description="Disordered" evidence="1">
    <location>
        <begin position="269"/>
        <end position="307"/>
    </location>
</feature>
<feature type="region of interest" description="Disordered" evidence="1">
    <location>
        <begin position="752"/>
        <end position="779"/>
    </location>
</feature>
<protein>
    <recommendedName>
        <fullName evidence="2">DUF7082 domain-containing protein</fullName>
    </recommendedName>
</protein>
<dbReference type="OrthoDB" id="1751210at2759"/>
<dbReference type="PANTHER" id="PTHR39463">
    <property type="entry name" value="MEDUSA"/>
    <property type="match status" value="1"/>
</dbReference>
<evidence type="ECO:0000259" key="2">
    <source>
        <dbReference type="Pfam" id="PF23305"/>
    </source>
</evidence>
<feature type="compositionally biased region" description="Polar residues" evidence="1">
    <location>
        <begin position="386"/>
        <end position="411"/>
    </location>
</feature>
<dbReference type="Proteomes" id="UP000664203">
    <property type="component" value="Unassembled WGS sequence"/>
</dbReference>
<feature type="compositionally biased region" description="Basic and acidic residues" evidence="1">
    <location>
        <begin position="832"/>
        <end position="845"/>
    </location>
</feature>
<evidence type="ECO:0000313" key="3">
    <source>
        <dbReference type="EMBL" id="CAF9924140.1"/>
    </source>
</evidence>